<dbReference type="CDD" id="cd09917">
    <property type="entry name" value="F-box_SF"/>
    <property type="match status" value="1"/>
</dbReference>
<evidence type="ECO:0000259" key="1">
    <source>
        <dbReference type="Pfam" id="PF00646"/>
    </source>
</evidence>
<evidence type="ECO:0000313" key="3">
    <source>
        <dbReference type="EMBL" id="KAG8365212.1"/>
    </source>
</evidence>
<name>A0AAV6W9T6_9LAMI</name>
<dbReference type="InterPro" id="IPR006553">
    <property type="entry name" value="Leu-rich_rpt_Cys-con_subtyp"/>
</dbReference>
<comment type="caution">
    <text evidence="3">The sequence shown here is derived from an EMBL/GenBank/DDBJ whole genome shotgun (WGS) entry which is preliminary data.</text>
</comment>
<protein>
    <recommendedName>
        <fullName evidence="5">F-box domain-containing protein</fullName>
    </recommendedName>
</protein>
<dbReference type="SUPFAM" id="SSF81383">
    <property type="entry name" value="F-box domain"/>
    <property type="match status" value="1"/>
</dbReference>
<dbReference type="InterPro" id="IPR032675">
    <property type="entry name" value="LRR_dom_sf"/>
</dbReference>
<dbReference type="InterPro" id="IPR057207">
    <property type="entry name" value="FBXL15_LRR"/>
</dbReference>
<dbReference type="InterPro" id="IPR036047">
    <property type="entry name" value="F-box-like_dom_sf"/>
</dbReference>
<dbReference type="PANTHER" id="PTHR13318">
    <property type="entry name" value="PARTNER OF PAIRED, ISOFORM B-RELATED"/>
    <property type="match status" value="1"/>
</dbReference>
<dbReference type="GO" id="GO:0019005">
    <property type="term" value="C:SCF ubiquitin ligase complex"/>
    <property type="evidence" value="ECO:0007669"/>
    <property type="project" value="TreeGrafter"/>
</dbReference>
<dbReference type="GO" id="GO:0031146">
    <property type="term" value="P:SCF-dependent proteasomal ubiquitin-dependent protein catabolic process"/>
    <property type="evidence" value="ECO:0007669"/>
    <property type="project" value="TreeGrafter"/>
</dbReference>
<organism evidence="3 4">
    <name type="scientific">Buddleja alternifolia</name>
    <dbReference type="NCBI Taxonomy" id="168488"/>
    <lineage>
        <taxon>Eukaryota</taxon>
        <taxon>Viridiplantae</taxon>
        <taxon>Streptophyta</taxon>
        <taxon>Embryophyta</taxon>
        <taxon>Tracheophyta</taxon>
        <taxon>Spermatophyta</taxon>
        <taxon>Magnoliopsida</taxon>
        <taxon>eudicotyledons</taxon>
        <taxon>Gunneridae</taxon>
        <taxon>Pentapetalae</taxon>
        <taxon>asterids</taxon>
        <taxon>lamiids</taxon>
        <taxon>Lamiales</taxon>
        <taxon>Scrophulariaceae</taxon>
        <taxon>Buddlejeae</taxon>
        <taxon>Buddleja</taxon>
    </lineage>
</organism>
<dbReference type="SMART" id="SM00367">
    <property type="entry name" value="LRR_CC"/>
    <property type="match status" value="9"/>
</dbReference>
<reference evidence="3" key="1">
    <citation type="submission" date="2019-10" db="EMBL/GenBank/DDBJ databases">
        <authorList>
            <person name="Zhang R."/>
            <person name="Pan Y."/>
            <person name="Wang J."/>
            <person name="Ma R."/>
            <person name="Yu S."/>
        </authorList>
    </citation>
    <scope>NUCLEOTIDE SEQUENCE</scope>
    <source>
        <strain evidence="3">LA-IB0</strain>
        <tissue evidence="3">Leaf</tissue>
    </source>
</reference>
<dbReference type="EMBL" id="WHWC01000018">
    <property type="protein sequence ID" value="KAG8365212.1"/>
    <property type="molecule type" value="Genomic_DNA"/>
</dbReference>
<dbReference type="AlphaFoldDB" id="A0AAV6W9T6"/>
<feature type="domain" description="F-box/LRR-repeat protein 15-like leucin rich repeat" evidence="2">
    <location>
        <begin position="59"/>
        <end position="603"/>
    </location>
</feature>
<dbReference type="Gene3D" id="3.80.10.10">
    <property type="entry name" value="Ribonuclease Inhibitor"/>
    <property type="match status" value="1"/>
</dbReference>
<evidence type="ECO:0000259" key="2">
    <source>
        <dbReference type="Pfam" id="PF25372"/>
    </source>
</evidence>
<dbReference type="Pfam" id="PF25372">
    <property type="entry name" value="DUF7885"/>
    <property type="match status" value="1"/>
</dbReference>
<feature type="domain" description="F-box" evidence="1">
    <location>
        <begin position="22"/>
        <end position="50"/>
    </location>
</feature>
<sequence>MPIGTSDGAPQREGFPLPDAVILNEILRRLELESMCCLASVCRNLRSIVSQALPNLSSLDLSAFSPNGKLLGYIVPRLRAVKSVTIDCLRLDDYSVISILGPRIQELNLLKCTSFSSEVLASIGEKCPNLRILVLELAGDGSSEIFRRNLMKMLKRFNYLEHLSIKVRQTERDEYDLASIVHFLPETLKLLKLQPVNEQEAIHFFEKLRDERKIRSKLVNSNIPPNLTLSGFTLLRLSLVLNLISDRLMTSIATSLPLLVELDLEDRPWTVPSFPHDLTNNGLQFLLFCQNLTHLSVVRSRTNCQVSFKRVNDLGMMLLSESCGRLESIKLGGFSTVTDAGFSSLLRTCHNLKKFEIRNAPLLSDLAFHNIVGVSCPLIELKLQSCNLITSEAVAELASSSTLEVLDTYSCRSIADPCLEYISRLATLTSLNLGGADITDSGLGVLSKGDLPVTNLCLRGCVRVTDRGIISLINGERIKKMLTSLDVGHMPGVSDRAIHAIVSSCEAITELCMRYCFHVTDAAFVTLASGRCGGGKLLQKVDVYHCIRFSDTVVELLQGPLFRGVRWLGVGGISLVKREDFAIKAILCKLPSKIYCTNDNSMAERSKKEIASIKT</sequence>
<dbReference type="Proteomes" id="UP000826271">
    <property type="component" value="Unassembled WGS sequence"/>
</dbReference>
<gene>
    <name evidence="3" type="ORF">BUALT_Bualt18G0080900</name>
</gene>
<dbReference type="Pfam" id="PF00646">
    <property type="entry name" value="F-box"/>
    <property type="match status" value="1"/>
</dbReference>
<proteinExistence type="predicted"/>
<evidence type="ECO:0000313" key="4">
    <source>
        <dbReference type="Proteomes" id="UP000826271"/>
    </source>
</evidence>
<evidence type="ECO:0008006" key="5">
    <source>
        <dbReference type="Google" id="ProtNLM"/>
    </source>
</evidence>
<accession>A0AAV6W9T6</accession>
<dbReference type="SUPFAM" id="SSF52047">
    <property type="entry name" value="RNI-like"/>
    <property type="match status" value="2"/>
</dbReference>
<keyword evidence="4" id="KW-1185">Reference proteome</keyword>
<dbReference type="InterPro" id="IPR001810">
    <property type="entry name" value="F-box_dom"/>
</dbReference>